<keyword evidence="1" id="KW-1185">Reference proteome</keyword>
<dbReference type="Proteomes" id="UP000050741">
    <property type="component" value="Unassembled WGS sequence"/>
</dbReference>
<reference evidence="1" key="1">
    <citation type="submission" date="2013-12" db="EMBL/GenBank/DDBJ databases">
        <authorList>
            <person name="Aslett M."/>
        </authorList>
    </citation>
    <scope>NUCLEOTIDE SEQUENCE [LARGE SCALE GENOMIC DNA]</scope>
    <source>
        <strain evidence="1">Lindley</strain>
    </source>
</reference>
<organism evidence="1 2">
    <name type="scientific">Globodera pallida</name>
    <name type="common">Potato cyst nematode worm</name>
    <name type="synonym">Heterodera pallida</name>
    <dbReference type="NCBI Taxonomy" id="36090"/>
    <lineage>
        <taxon>Eukaryota</taxon>
        <taxon>Metazoa</taxon>
        <taxon>Ecdysozoa</taxon>
        <taxon>Nematoda</taxon>
        <taxon>Chromadorea</taxon>
        <taxon>Rhabditida</taxon>
        <taxon>Tylenchina</taxon>
        <taxon>Tylenchomorpha</taxon>
        <taxon>Tylenchoidea</taxon>
        <taxon>Heteroderidae</taxon>
        <taxon>Heteroderinae</taxon>
        <taxon>Globodera</taxon>
    </lineage>
</organism>
<sequence length="78" mass="9091">MAPDCLEYVVFENHVASIDGLWRLHDRVYPKWLKPKQASTREGLIEEADREKLPERPVKLHVGMGDKMKEFRERSGGN</sequence>
<accession>A0A183BQZ1</accession>
<evidence type="ECO:0000313" key="2">
    <source>
        <dbReference type="WBParaSite" id="GPLIN_000302700"/>
    </source>
</evidence>
<dbReference type="Gene3D" id="3.10.450.240">
    <property type="match status" value="1"/>
</dbReference>
<name>A0A183BQZ1_GLOPA</name>
<reference evidence="1" key="2">
    <citation type="submission" date="2014-05" db="EMBL/GenBank/DDBJ databases">
        <title>The genome and life-stage specific transcriptomes of Globodera pallida elucidate key aspects of plant parasitism by a cyst nematode.</title>
        <authorList>
            <person name="Cotton J.A."/>
            <person name="Lilley C.J."/>
            <person name="Jones L.M."/>
            <person name="Kikuchi T."/>
            <person name="Reid A.J."/>
            <person name="Thorpe P."/>
            <person name="Tsai I.J."/>
            <person name="Beasley H."/>
            <person name="Blok V."/>
            <person name="Cock P.J.A."/>
            <person name="Van den Akker S.E."/>
            <person name="Holroyd N."/>
            <person name="Hunt M."/>
            <person name="Mantelin S."/>
            <person name="Naghra H."/>
            <person name="Pain A."/>
            <person name="Palomares-Rius J.E."/>
            <person name="Zarowiecki M."/>
            <person name="Berriman M."/>
            <person name="Jones J.T."/>
            <person name="Urwin P.E."/>
        </authorList>
    </citation>
    <scope>NUCLEOTIDE SEQUENCE [LARGE SCALE GENOMIC DNA]</scope>
    <source>
        <strain evidence="1">Lindley</strain>
    </source>
</reference>
<dbReference type="WBParaSite" id="GPLIN_000302700">
    <property type="protein sequence ID" value="GPLIN_000302700"/>
    <property type="gene ID" value="GPLIN_000302700"/>
</dbReference>
<evidence type="ECO:0000313" key="1">
    <source>
        <dbReference type="Proteomes" id="UP000050741"/>
    </source>
</evidence>
<dbReference type="AlphaFoldDB" id="A0A183BQZ1"/>
<reference evidence="2" key="3">
    <citation type="submission" date="2016-06" db="UniProtKB">
        <authorList>
            <consortium name="WormBaseParasite"/>
        </authorList>
    </citation>
    <scope>IDENTIFICATION</scope>
</reference>
<protein>
    <submittedName>
        <fullName evidence="2">Mitochondrial import inner membrane translocase subunit TIM50</fullName>
    </submittedName>
</protein>
<proteinExistence type="predicted"/>